<name>A0A8C8DVW3_9TELE</name>
<dbReference type="GO" id="GO:0071013">
    <property type="term" value="C:catalytic step 2 spliceosome"/>
    <property type="evidence" value="ECO:0007669"/>
    <property type="project" value="TreeGrafter"/>
</dbReference>
<dbReference type="GeneTree" id="ENSGT00940000153189"/>
<organism evidence="6 7">
    <name type="scientific">Oryzias sinensis</name>
    <name type="common">Chinese medaka</name>
    <dbReference type="NCBI Taxonomy" id="183150"/>
    <lineage>
        <taxon>Eukaryota</taxon>
        <taxon>Metazoa</taxon>
        <taxon>Chordata</taxon>
        <taxon>Craniata</taxon>
        <taxon>Vertebrata</taxon>
        <taxon>Euteleostomi</taxon>
        <taxon>Actinopterygii</taxon>
        <taxon>Neopterygii</taxon>
        <taxon>Teleostei</taxon>
        <taxon>Neoteleostei</taxon>
        <taxon>Acanthomorphata</taxon>
        <taxon>Ovalentaria</taxon>
        <taxon>Atherinomorphae</taxon>
        <taxon>Beloniformes</taxon>
        <taxon>Adrianichthyidae</taxon>
        <taxon>Oryziinae</taxon>
        <taxon>Oryzias</taxon>
    </lineage>
</organism>
<dbReference type="PRINTS" id="PR00153">
    <property type="entry name" value="CSAPPISMRASE"/>
</dbReference>
<keyword evidence="1 3" id="KW-0697">Rotamase</keyword>
<reference evidence="6" key="1">
    <citation type="submission" date="2025-08" db="UniProtKB">
        <authorList>
            <consortium name="Ensembl"/>
        </authorList>
    </citation>
    <scope>IDENTIFICATION</scope>
</reference>
<dbReference type="InterPro" id="IPR044666">
    <property type="entry name" value="Cyclophilin_A-like"/>
</dbReference>
<comment type="catalytic activity">
    <reaction evidence="3">
        <text>[protein]-peptidylproline (omega=180) = [protein]-peptidylproline (omega=0)</text>
        <dbReference type="Rhea" id="RHEA:16237"/>
        <dbReference type="Rhea" id="RHEA-COMP:10747"/>
        <dbReference type="Rhea" id="RHEA-COMP:10748"/>
        <dbReference type="ChEBI" id="CHEBI:83833"/>
        <dbReference type="ChEBI" id="CHEBI:83834"/>
        <dbReference type="EC" id="5.2.1.8"/>
    </reaction>
</comment>
<dbReference type="PANTHER" id="PTHR45625:SF4">
    <property type="entry name" value="PEPTIDYLPROLYL ISOMERASE DOMAIN AND WD REPEAT-CONTAINING PROTEIN 1"/>
    <property type="match status" value="1"/>
</dbReference>
<evidence type="ECO:0000256" key="1">
    <source>
        <dbReference type="ARBA" id="ARBA00023110"/>
    </source>
</evidence>
<evidence type="ECO:0000259" key="5">
    <source>
        <dbReference type="PROSITE" id="PS50072"/>
    </source>
</evidence>
<accession>A0A8C8DVW3</accession>
<keyword evidence="2 3" id="KW-0413">Isomerase</keyword>
<proteinExistence type="inferred from homology"/>
<feature type="region of interest" description="Disordered" evidence="4">
    <location>
        <begin position="129"/>
        <end position="167"/>
    </location>
</feature>
<dbReference type="GO" id="GO:0003755">
    <property type="term" value="F:peptidyl-prolyl cis-trans isomerase activity"/>
    <property type="evidence" value="ECO:0007669"/>
    <property type="project" value="UniProtKB-UniRule"/>
</dbReference>
<keyword evidence="7" id="KW-1185">Reference proteome</keyword>
<dbReference type="Ensembl" id="ENSOSIT00000035298.1">
    <property type="protein sequence ID" value="ENSOSIP00000033488.1"/>
    <property type="gene ID" value="ENSOSIG00000016928.1"/>
</dbReference>
<dbReference type="GO" id="GO:0006457">
    <property type="term" value="P:protein folding"/>
    <property type="evidence" value="ECO:0007669"/>
    <property type="project" value="InterPro"/>
</dbReference>
<evidence type="ECO:0000256" key="2">
    <source>
        <dbReference type="ARBA" id="ARBA00023235"/>
    </source>
</evidence>
<evidence type="ECO:0000313" key="6">
    <source>
        <dbReference type="Ensembl" id="ENSOSIP00000033488.1"/>
    </source>
</evidence>
<dbReference type="PANTHER" id="PTHR45625">
    <property type="entry name" value="PEPTIDYL-PROLYL CIS-TRANS ISOMERASE-RELATED"/>
    <property type="match status" value="1"/>
</dbReference>
<feature type="domain" description="PPIase cyclophilin-type" evidence="5">
    <location>
        <begin position="17"/>
        <end position="161"/>
    </location>
</feature>
<dbReference type="AlphaFoldDB" id="A0A8C8DVW3"/>
<dbReference type="InterPro" id="IPR029000">
    <property type="entry name" value="Cyclophilin-like_dom_sf"/>
</dbReference>
<comment type="function">
    <text evidence="3">PPIases accelerate the folding of proteins. It catalyzes the cis-trans isomerization of proline imidic peptide bonds in oligopeptides.</text>
</comment>
<evidence type="ECO:0000313" key="7">
    <source>
        <dbReference type="Proteomes" id="UP000694383"/>
    </source>
</evidence>
<dbReference type="Pfam" id="PF00160">
    <property type="entry name" value="Pro_isomerase"/>
    <property type="match status" value="1"/>
</dbReference>
<dbReference type="PROSITE" id="PS50072">
    <property type="entry name" value="CSA_PPIASE_2"/>
    <property type="match status" value="1"/>
</dbReference>
<reference evidence="6" key="2">
    <citation type="submission" date="2025-09" db="UniProtKB">
        <authorList>
            <consortium name="Ensembl"/>
        </authorList>
    </citation>
    <scope>IDENTIFICATION</scope>
</reference>
<sequence>MSGIPPDTWQPPTVALETTMGTFVVELYWNHAPNTCKNFAELARRGYYNDTRFHRIIKDFMVQGGDPTGTGRGGASIFGKQFEDELHPELKFTGKKWRNNGAFAHVSGASEVTVKHNLGALKHKTALLSTHTSEEDRRQVASTLPQRNNDGHSKISPNQAPVGATGA</sequence>
<evidence type="ECO:0000256" key="4">
    <source>
        <dbReference type="SAM" id="MobiDB-lite"/>
    </source>
</evidence>
<evidence type="ECO:0000256" key="3">
    <source>
        <dbReference type="RuleBase" id="RU363019"/>
    </source>
</evidence>
<dbReference type="InterPro" id="IPR020892">
    <property type="entry name" value="Cyclophilin-type_PPIase_CS"/>
</dbReference>
<comment type="similarity">
    <text evidence="3">Belongs to the cyclophilin-type PPIase family.</text>
</comment>
<dbReference type="Gene3D" id="2.40.100.10">
    <property type="entry name" value="Cyclophilin-like"/>
    <property type="match status" value="1"/>
</dbReference>
<dbReference type="PROSITE" id="PS00170">
    <property type="entry name" value="CSA_PPIASE_1"/>
    <property type="match status" value="1"/>
</dbReference>
<protein>
    <recommendedName>
        <fullName evidence="3">Peptidyl-prolyl cis-trans isomerase</fullName>
        <shortName evidence="3">PPIase</shortName>
        <ecNumber evidence="3">5.2.1.8</ecNumber>
    </recommendedName>
</protein>
<dbReference type="SUPFAM" id="SSF50891">
    <property type="entry name" value="Cyclophilin-like"/>
    <property type="match status" value="1"/>
</dbReference>
<dbReference type="InterPro" id="IPR002130">
    <property type="entry name" value="Cyclophilin-type_PPIase_dom"/>
</dbReference>
<dbReference type="EC" id="5.2.1.8" evidence="3"/>
<dbReference type="Proteomes" id="UP000694383">
    <property type="component" value="Unplaced"/>
</dbReference>